<feature type="compositionally biased region" description="Polar residues" evidence="1">
    <location>
        <begin position="88"/>
        <end position="105"/>
    </location>
</feature>
<dbReference type="PIRSF" id="PIRSF037464">
    <property type="entry name" value="UCP037464_APP1"/>
    <property type="match status" value="1"/>
</dbReference>
<feature type="region of interest" description="Disordered" evidence="1">
    <location>
        <begin position="666"/>
        <end position="685"/>
    </location>
</feature>
<accession>A0A420IRF1</accession>
<reference evidence="3 4" key="1">
    <citation type="journal article" date="2018" name="BMC Genomics">
        <title>Comparative genome analyses reveal sequence features reflecting distinct modes of host-adaptation between dicot and monocot powdery mildew.</title>
        <authorList>
            <person name="Wu Y."/>
            <person name="Ma X."/>
            <person name="Pan Z."/>
            <person name="Kale S.D."/>
            <person name="Song Y."/>
            <person name="King H."/>
            <person name="Zhang Q."/>
            <person name="Presley C."/>
            <person name="Deng X."/>
            <person name="Wei C.I."/>
            <person name="Xiao S."/>
        </authorList>
    </citation>
    <scope>NUCLEOTIDE SEQUENCE [LARGE SCALE GENOMIC DNA]</scope>
    <source>
        <strain evidence="3">UMSG1</strain>
    </source>
</reference>
<dbReference type="GO" id="GO:0008195">
    <property type="term" value="F:phosphatidate phosphatase activity"/>
    <property type="evidence" value="ECO:0007669"/>
    <property type="project" value="InterPro"/>
</dbReference>
<dbReference type="PANTHER" id="PTHR28208:SF3">
    <property type="entry name" value="PHOSPHATIDATE PHOSPHATASE APP1"/>
    <property type="match status" value="1"/>
</dbReference>
<dbReference type="InterPro" id="IPR052935">
    <property type="entry name" value="Mg2+_PAP"/>
</dbReference>
<feature type="compositionally biased region" description="Basic and acidic residues" evidence="1">
    <location>
        <begin position="674"/>
        <end position="685"/>
    </location>
</feature>
<dbReference type="AlphaFoldDB" id="A0A420IRF1"/>
<comment type="caution">
    <text evidence="3">The sequence shown here is derived from an EMBL/GenBank/DDBJ whole genome shotgun (WGS) entry which is preliminary data.</text>
</comment>
<evidence type="ECO:0000313" key="4">
    <source>
        <dbReference type="Proteomes" id="UP000285326"/>
    </source>
</evidence>
<evidence type="ECO:0000313" key="3">
    <source>
        <dbReference type="EMBL" id="RKF77103.1"/>
    </source>
</evidence>
<name>A0A420IRF1_9PEZI</name>
<proteinExistence type="predicted"/>
<sequence length="753" mass="86296">MMSNYEEFLEKSIRKKKIVSYLKAANDIRLSYQRSYTEKWTSGNGDLRNDTPQISSNASSNSETSMMNDKELIVFPSYAKKHIKTTKKQSLNSQASSLRGQSNSENDNEFSEYIQNNIRGRSYLEIDRAIVDVDVRGWCYSPHRGPLTRKHKLLVGIARQLGGIQNLKASGQDLDSESRPSGSIMKGSSSLETQSDQCKNSRGKIFQRNDQLWEQDKKDTDAESNLMRRIGPFMANPLENKLLTIFFYDDNSSISRKIATNEEGYFTIREALHFVPTHVRVQVSENFSVMEEVKIIEPKGVSLISDIDDTIKHTSIESGAREAFRNTFIRDLKDLTIDGVEEWYNMMSNMGVNIHYVSNSPWQLFPTLLNYFKIAGLPLGSYHLKHYSGMLQGIFEPVSERKKPTITKILSDFPERYFILVGDSGEADLEVYCDIVLANPGRIMLVLIRDTITDDKFLSDEQSILLRDFQSNTYQSNLYLDSKENNLVECHRFLAHSSQLDSNLITGKADFPSKILGSNETKNTDYVKTNLNPNIGIASSNIEPEKNLKRVPPPRPKKPEFLRAESRNAVRKQVYSPPTTELPELYLVENQSCSLELDQGLNVKRVREKQNRVVDPETITVIDPPLEEKFCKPDRPIPIFGISPRKSAQRLRSRGEISVKNAMTNRSPYSSRSKMYDDSNDHHESVPANKKLELWRRRWKRAKQILDSQNVKLKAWKVGSDVHLETIQMIEKKFVELNFQGKNFVQEPNKNIT</sequence>
<dbReference type="InterPro" id="IPR036412">
    <property type="entry name" value="HAD-like_sf"/>
</dbReference>
<dbReference type="PANTHER" id="PTHR28208">
    <property type="entry name" value="PHOSPHATIDATE PHOSPHATASE APP1"/>
    <property type="match status" value="1"/>
</dbReference>
<feature type="region of interest" description="Disordered" evidence="1">
    <location>
        <begin position="169"/>
        <end position="196"/>
    </location>
</feature>
<feature type="region of interest" description="Disordered" evidence="1">
    <location>
        <begin position="40"/>
        <end position="65"/>
    </location>
</feature>
<dbReference type="EMBL" id="MCBS01022232">
    <property type="protein sequence ID" value="RKF77103.1"/>
    <property type="molecule type" value="Genomic_DNA"/>
</dbReference>
<feature type="compositionally biased region" description="Polar residues" evidence="1">
    <location>
        <begin position="40"/>
        <end position="54"/>
    </location>
</feature>
<dbReference type="InterPro" id="IPR019236">
    <property type="entry name" value="APP1_cat"/>
</dbReference>
<dbReference type="Pfam" id="PF09949">
    <property type="entry name" value="APP1_cat"/>
    <property type="match status" value="1"/>
</dbReference>
<evidence type="ECO:0000256" key="1">
    <source>
        <dbReference type="SAM" id="MobiDB-lite"/>
    </source>
</evidence>
<gene>
    <name evidence="3" type="ORF">GcM1_222051</name>
</gene>
<feature type="compositionally biased region" description="Low complexity" evidence="1">
    <location>
        <begin position="55"/>
        <end position="65"/>
    </location>
</feature>
<dbReference type="Proteomes" id="UP000285326">
    <property type="component" value="Unassembled WGS sequence"/>
</dbReference>
<dbReference type="GO" id="GO:0030479">
    <property type="term" value="C:actin cortical patch"/>
    <property type="evidence" value="ECO:0007669"/>
    <property type="project" value="TreeGrafter"/>
</dbReference>
<feature type="compositionally biased region" description="Polar residues" evidence="1">
    <location>
        <begin position="186"/>
        <end position="196"/>
    </location>
</feature>
<evidence type="ECO:0000259" key="2">
    <source>
        <dbReference type="Pfam" id="PF09949"/>
    </source>
</evidence>
<dbReference type="SUPFAM" id="SSF56784">
    <property type="entry name" value="HAD-like"/>
    <property type="match status" value="1"/>
</dbReference>
<dbReference type="InterPro" id="IPR017210">
    <property type="entry name" value="APP1"/>
</dbReference>
<organism evidence="3 4">
    <name type="scientific">Golovinomyces cichoracearum</name>
    <dbReference type="NCBI Taxonomy" id="62708"/>
    <lineage>
        <taxon>Eukaryota</taxon>
        <taxon>Fungi</taxon>
        <taxon>Dikarya</taxon>
        <taxon>Ascomycota</taxon>
        <taxon>Pezizomycotina</taxon>
        <taxon>Leotiomycetes</taxon>
        <taxon>Erysiphales</taxon>
        <taxon>Erysiphaceae</taxon>
        <taxon>Golovinomyces</taxon>
    </lineage>
</organism>
<feature type="region of interest" description="Disordered" evidence="1">
    <location>
        <begin position="85"/>
        <end position="108"/>
    </location>
</feature>
<protein>
    <recommendedName>
        <fullName evidence="2">Phosphatidate phosphatase APP1 catalytic domain-containing protein</fullName>
    </recommendedName>
</protein>
<feature type="domain" description="Phosphatidate phosphatase APP1 catalytic" evidence="2">
    <location>
        <begin position="301"/>
        <end position="450"/>
    </location>
</feature>